<feature type="compositionally biased region" description="Low complexity" evidence="1">
    <location>
        <begin position="310"/>
        <end position="324"/>
    </location>
</feature>
<evidence type="ECO:0000313" key="3">
    <source>
        <dbReference type="EnsemblMetazoa" id="CLYHEMP024097.1"/>
    </source>
</evidence>
<feature type="region of interest" description="Disordered" evidence="1">
    <location>
        <begin position="702"/>
        <end position="721"/>
    </location>
</feature>
<evidence type="ECO:0000313" key="4">
    <source>
        <dbReference type="Proteomes" id="UP000594262"/>
    </source>
</evidence>
<protein>
    <submittedName>
        <fullName evidence="3">Uncharacterized protein</fullName>
    </submittedName>
</protein>
<feature type="transmembrane region" description="Helical" evidence="2">
    <location>
        <begin position="21"/>
        <end position="42"/>
    </location>
</feature>
<keyword evidence="2" id="KW-0812">Transmembrane</keyword>
<feature type="transmembrane region" description="Helical" evidence="2">
    <location>
        <begin position="587"/>
        <end position="610"/>
    </location>
</feature>
<feature type="region of interest" description="Disordered" evidence="1">
    <location>
        <begin position="648"/>
        <end position="681"/>
    </location>
</feature>
<name>A0A7M5XJ25_9CNID</name>
<reference evidence="3" key="1">
    <citation type="submission" date="2021-01" db="UniProtKB">
        <authorList>
            <consortium name="EnsemblMetazoa"/>
        </authorList>
    </citation>
    <scope>IDENTIFICATION</scope>
</reference>
<keyword evidence="2" id="KW-0472">Membrane</keyword>
<feature type="region of interest" description="Disordered" evidence="1">
    <location>
        <begin position="746"/>
        <end position="779"/>
    </location>
</feature>
<feature type="compositionally biased region" description="Low complexity" evidence="1">
    <location>
        <begin position="471"/>
        <end position="514"/>
    </location>
</feature>
<feature type="compositionally biased region" description="Low complexity" evidence="1">
    <location>
        <begin position="522"/>
        <end position="552"/>
    </location>
</feature>
<dbReference type="Proteomes" id="UP000594262">
    <property type="component" value="Unplaced"/>
</dbReference>
<feature type="compositionally biased region" description="Polar residues" evidence="1">
    <location>
        <begin position="256"/>
        <end position="272"/>
    </location>
</feature>
<sequence>MTIHSLDARKECSLRFITHTNLLIILILHIMITSVTCNTWVIERRYTGDIIRNIPANFKCGESVQDWYINKTTGLCECMRNTPTFVVYGDGSFGCVRSQSACQDCTQVMNKNYPVQEFTGEIKVDKTPANCFSGENVLTEPITFMYFRQFEWIAEKTFITKIEDYHALIKLPLSTPAGHLKGHFIKLEIECEGKIERLFTKLEGVMTITDPLAVNSKITPKPPITNGTSTTTTTTKSPTTLQPNINNTVTITNGNAKTNDSKTQSPVYTLQPPRNETINTQIITTESVIKETPHTTHSTTIKPNNSPRLPTTKNTTTVITPKNPYAKATPIPNILPSEANATESPKTTRRRARTTPPRPNKPTTPTTPNWLIKTKTNATKSTLRNTKTKEPIKPATKSPNIERTKTLHDNQTKPIIKTDKNNDILNTTKSTVTKTPTTTTTLKPFTTTQQKYSTKQTVDKTIENTPPPPHTTSTIQKTSLTTNKKLITTTTTTASQKTRPSTDSKTNPKTQKTTPKTHKTSTKTTSKTSTSLPKSSTKTKTNSNTSNHTNHTTITTTFTTTTTPIQTIETTVRETSLANAGASNDELVLQVAVPLAIMLCVTLGVIVLLLKWRNNEKKYIPPSSTSKTETGSTVGGNFYEYASTKELQPSSNYHSNGHSELKHVASDKKPVLPERNSPTQDTYTSLELSATPINLYHPLSLESPSEEKAPSNQPPPAIRDPLYFETEPIYSETLTPQIKRRQEPLYHETVPDPPPGGNLTPPLQNETPPPIPTSRRPSAIFYPPGTVFINEGMKADSNV</sequence>
<accession>A0A7M5XJ25</accession>
<organism evidence="3 4">
    <name type="scientific">Clytia hemisphaerica</name>
    <dbReference type="NCBI Taxonomy" id="252671"/>
    <lineage>
        <taxon>Eukaryota</taxon>
        <taxon>Metazoa</taxon>
        <taxon>Cnidaria</taxon>
        <taxon>Hydrozoa</taxon>
        <taxon>Hydroidolina</taxon>
        <taxon>Leptothecata</taxon>
        <taxon>Obeliida</taxon>
        <taxon>Clytiidae</taxon>
        <taxon>Clytia</taxon>
    </lineage>
</organism>
<dbReference type="AlphaFoldDB" id="A0A7M5XJ25"/>
<evidence type="ECO:0000256" key="2">
    <source>
        <dbReference type="SAM" id="Phobius"/>
    </source>
</evidence>
<feature type="region of interest" description="Disordered" evidence="1">
    <location>
        <begin position="446"/>
        <end position="552"/>
    </location>
</feature>
<feature type="region of interest" description="Disordered" evidence="1">
    <location>
        <begin position="219"/>
        <end position="272"/>
    </location>
</feature>
<feature type="compositionally biased region" description="Low complexity" evidence="1">
    <location>
        <begin position="225"/>
        <end position="255"/>
    </location>
</feature>
<feature type="region of interest" description="Disordered" evidence="1">
    <location>
        <begin position="292"/>
        <end position="371"/>
    </location>
</feature>
<keyword evidence="2" id="KW-1133">Transmembrane helix</keyword>
<feature type="compositionally biased region" description="Low complexity" evidence="1">
    <location>
        <begin position="446"/>
        <end position="456"/>
    </location>
</feature>
<feature type="compositionally biased region" description="Basic and acidic residues" evidence="1">
    <location>
        <begin position="657"/>
        <end position="672"/>
    </location>
</feature>
<dbReference type="EnsemblMetazoa" id="CLYHEMT024097.1">
    <property type="protein sequence ID" value="CLYHEMP024097.1"/>
    <property type="gene ID" value="CLYHEMG024097"/>
</dbReference>
<keyword evidence="4" id="KW-1185">Reference proteome</keyword>
<evidence type="ECO:0000256" key="1">
    <source>
        <dbReference type="SAM" id="MobiDB-lite"/>
    </source>
</evidence>
<feature type="compositionally biased region" description="Polar residues" evidence="1">
    <location>
        <begin position="295"/>
        <end position="309"/>
    </location>
</feature>
<dbReference type="GeneID" id="136817490"/>
<dbReference type="RefSeq" id="XP_066929915.1">
    <property type="nucleotide sequence ID" value="XM_067073814.1"/>
</dbReference>
<proteinExistence type="predicted"/>